<evidence type="ECO:0000313" key="3">
    <source>
        <dbReference type="Proteomes" id="UP001341840"/>
    </source>
</evidence>
<reference evidence="2 3" key="1">
    <citation type="journal article" date="2023" name="Plants (Basel)">
        <title>Bridging the Gap: Combining Genomics and Transcriptomics Approaches to Understand Stylosanthes scabra, an Orphan Legume from the Brazilian Caatinga.</title>
        <authorList>
            <person name="Ferreira-Neto J.R.C."/>
            <person name="da Silva M.D."/>
            <person name="Binneck E."/>
            <person name="de Melo N.F."/>
            <person name="da Silva R.H."/>
            <person name="de Melo A.L.T.M."/>
            <person name="Pandolfi V."/>
            <person name="Bustamante F.O."/>
            <person name="Brasileiro-Vidal A.C."/>
            <person name="Benko-Iseppon A.M."/>
        </authorList>
    </citation>
    <scope>NUCLEOTIDE SEQUENCE [LARGE SCALE GENOMIC DNA]</scope>
    <source>
        <tissue evidence="2">Leaves</tissue>
    </source>
</reference>
<feature type="compositionally biased region" description="Polar residues" evidence="1">
    <location>
        <begin position="1"/>
        <end position="24"/>
    </location>
</feature>
<proteinExistence type="predicted"/>
<feature type="region of interest" description="Disordered" evidence="1">
    <location>
        <begin position="1"/>
        <end position="28"/>
    </location>
</feature>
<feature type="region of interest" description="Disordered" evidence="1">
    <location>
        <begin position="44"/>
        <end position="96"/>
    </location>
</feature>
<keyword evidence="3" id="KW-1185">Reference proteome</keyword>
<comment type="caution">
    <text evidence="2">The sequence shown here is derived from an EMBL/GenBank/DDBJ whole genome shotgun (WGS) entry which is preliminary data.</text>
</comment>
<gene>
    <name evidence="2" type="ORF">PIB30_089207</name>
</gene>
<accession>A0ABU6VSC7</accession>
<sequence length="96" mass="10199">MRGVTRSPQHLHSQPHSYLTTAGSSAAPPSRLWLRRPVLPESLASSFSPSLSRPSSLGADLDSPLSLPPPSSSSTLCLRSSAGVPHSSFLRSVPRR</sequence>
<name>A0ABU6VSC7_9FABA</name>
<dbReference type="EMBL" id="JASCZI010152691">
    <property type="protein sequence ID" value="MED6176536.1"/>
    <property type="molecule type" value="Genomic_DNA"/>
</dbReference>
<evidence type="ECO:0000256" key="1">
    <source>
        <dbReference type="SAM" id="MobiDB-lite"/>
    </source>
</evidence>
<organism evidence="2 3">
    <name type="scientific">Stylosanthes scabra</name>
    <dbReference type="NCBI Taxonomy" id="79078"/>
    <lineage>
        <taxon>Eukaryota</taxon>
        <taxon>Viridiplantae</taxon>
        <taxon>Streptophyta</taxon>
        <taxon>Embryophyta</taxon>
        <taxon>Tracheophyta</taxon>
        <taxon>Spermatophyta</taxon>
        <taxon>Magnoliopsida</taxon>
        <taxon>eudicotyledons</taxon>
        <taxon>Gunneridae</taxon>
        <taxon>Pentapetalae</taxon>
        <taxon>rosids</taxon>
        <taxon>fabids</taxon>
        <taxon>Fabales</taxon>
        <taxon>Fabaceae</taxon>
        <taxon>Papilionoideae</taxon>
        <taxon>50 kb inversion clade</taxon>
        <taxon>dalbergioids sensu lato</taxon>
        <taxon>Dalbergieae</taxon>
        <taxon>Pterocarpus clade</taxon>
        <taxon>Stylosanthes</taxon>
    </lineage>
</organism>
<feature type="compositionally biased region" description="Low complexity" evidence="1">
    <location>
        <begin position="44"/>
        <end position="65"/>
    </location>
</feature>
<dbReference type="Proteomes" id="UP001341840">
    <property type="component" value="Unassembled WGS sequence"/>
</dbReference>
<feature type="compositionally biased region" description="Low complexity" evidence="1">
    <location>
        <begin position="72"/>
        <end position="81"/>
    </location>
</feature>
<protein>
    <submittedName>
        <fullName evidence="2">Uncharacterized protein</fullName>
    </submittedName>
</protein>
<evidence type="ECO:0000313" key="2">
    <source>
        <dbReference type="EMBL" id="MED6176536.1"/>
    </source>
</evidence>